<comment type="caution">
    <text evidence="1">The sequence shown here is derived from an EMBL/GenBank/DDBJ whole genome shotgun (WGS) entry which is preliminary data.</text>
</comment>
<dbReference type="Gene3D" id="2.60.120.380">
    <property type="match status" value="2"/>
</dbReference>
<reference evidence="1" key="1">
    <citation type="journal article" date="2014" name="Front. Microbiol.">
        <title>High frequency of phylogenetically diverse reductive dehalogenase-homologous genes in deep subseafloor sedimentary metagenomes.</title>
        <authorList>
            <person name="Kawai M."/>
            <person name="Futagami T."/>
            <person name="Toyoda A."/>
            <person name="Takaki Y."/>
            <person name="Nishi S."/>
            <person name="Hori S."/>
            <person name="Arai W."/>
            <person name="Tsubouchi T."/>
            <person name="Morono Y."/>
            <person name="Uchiyama I."/>
            <person name="Ito T."/>
            <person name="Fujiyama A."/>
            <person name="Inagaki F."/>
            <person name="Takami H."/>
        </authorList>
    </citation>
    <scope>NUCLEOTIDE SEQUENCE</scope>
    <source>
        <strain evidence="1">Expedition CK06-06</strain>
    </source>
</reference>
<protein>
    <recommendedName>
        <fullName evidence="2">Peptidase C-terminal archaeal/bacterial domain-containing protein</fullName>
    </recommendedName>
</protein>
<evidence type="ECO:0000313" key="1">
    <source>
        <dbReference type="EMBL" id="GAG28876.1"/>
    </source>
</evidence>
<dbReference type="AlphaFoldDB" id="X0XVR3"/>
<name>X0XVR3_9ZZZZ</name>
<organism evidence="1">
    <name type="scientific">marine sediment metagenome</name>
    <dbReference type="NCBI Taxonomy" id="412755"/>
    <lineage>
        <taxon>unclassified sequences</taxon>
        <taxon>metagenomes</taxon>
        <taxon>ecological metagenomes</taxon>
    </lineage>
</organism>
<proteinExistence type="predicted"/>
<accession>X0XVR3</accession>
<feature type="non-terminal residue" evidence="1">
    <location>
        <position position="1"/>
    </location>
</feature>
<sequence length="242" mass="26868">RALPAAALAALAGLVGLGCLYCYDYYDYNPDYADDAFEENDSFASAYPLEAGRRLTEIDADGGVLSDSGFDDYFLTDHLEAGETLLVYCEFDNSYGDVDIDLFHPDETYAVGSASSTNDYELIRHDVTTAGEHYIYATLFNSTYNTYDLWYHRVPADESDLYEPNNARATESFPLAEAFWLSDTAVHDGWAVAHTSAVDEDWYELDVTGPGTVTVWCDFYHLHGDVDVYLYDALGADPLASS</sequence>
<gene>
    <name evidence="1" type="ORF">S01H1_73320</name>
</gene>
<feature type="non-terminal residue" evidence="1">
    <location>
        <position position="242"/>
    </location>
</feature>
<dbReference type="EMBL" id="BARS01048985">
    <property type="protein sequence ID" value="GAG28876.1"/>
    <property type="molecule type" value="Genomic_DNA"/>
</dbReference>
<evidence type="ECO:0008006" key="2">
    <source>
        <dbReference type="Google" id="ProtNLM"/>
    </source>
</evidence>